<keyword evidence="4 7" id="KW-0472">Membrane</keyword>
<evidence type="ECO:0000256" key="3">
    <source>
        <dbReference type="ARBA" id="ARBA00022989"/>
    </source>
</evidence>
<dbReference type="GeneID" id="54298607"/>
<dbReference type="GO" id="GO:0016020">
    <property type="term" value="C:membrane"/>
    <property type="evidence" value="ECO:0007669"/>
    <property type="project" value="UniProtKB-SubCell"/>
</dbReference>
<evidence type="ECO:0000256" key="1">
    <source>
        <dbReference type="ARBA" id="ARBA00004141"/>
    </source>
</evidence>
<feature type="region of interest" description="Disordered" evidence="6">
    <location>
        <begin position="422"/>
        <end position="452"/>
    </location>
</feature>
<gene>
    <name evidence="9" type="ORF">K452DRAFT_291074</name>
</gene>
<feature type="region of interest" description="Disordered" evidence="6">
    <location>
        <begin position="272"/>
        <end position="292"/>
    </location>
</feature>
<dbReference type="Proteomes" id="UP000799438">
    <property type="component" value="Unassembled WGS sequence"/>
</dbReference>
<evidence type="ECO:0000313" key="10">
    <source>
        <dbReference type="Proteomes" id="UP000799438"/>
    </source>
</evidence>
<evidence type="ECO:0000259" key="8">
    <source>
        <dbReference type="Pfam" id="PF20684"/>
    </source>
</evidence>
<reference evidence="9" key="1">
    <citation type="journal article" date="2020" name="Stud. Mycol.">
        <title>101 Dothideomycetes genomes: a test case for predicting lifestyles and emergence of pathogens.</title>
        <authorList>
            <person name="Haridas S."/>
            <person name="Albert R."/>
            <person name="Binder M."/>
            <person name="Bloem J."/>
            <person name="Labutti K."/>
            <person name="Salamov A."/>
            <person name="Andreopoulos B."/>
            <person name="Baker S."/>
            <person name="Barry K."/>
            <person name="Bills G."/>
            <person name="Bluhm B."/>
            <person name="Cannon C."/>
            <person name="Castanera R."/>
            <person name="Culley D."/>
            <person name="Daum C."/>
            <person name="Ezra D."/>
            <person name="Gonzalez J."/>
            <person name="Henrissat B."/>
            <person name="Kuo A."/>
            <person name="Liang C."/>
            <person name="Lipzen A."/>
            <person name="Lutzoni F."/>
            <person name="Magnuson J."/>
            <person name="Mondo S."/>
            <person name="Nolan M."/>
            <person name="Ohm R."/>
            <person name="Pangilinan J."/>
            <person name="Park H.-J."/>
            <person name="Ramirez L."/>
            <person name="Alfaro M."/>
            <person name="Sun H."/>
            <person name="Tritt A."/>
            <person name="Yoshinaga Y."/>
            <person name="Zwiers L.-H."/>
            <person name="Turgeon B."/>
            <person name="Goodwin S."/>
            <person name="Spatafora J."/>
            <person name="Crous P."/>
            <person name="Grigoriev I."/>
        </authorList>
    </citation>
    <scope>NUCLEOTIDE SEQUENCE</scope>
    <source>
        <strain evidence="9">CBS 121167</strain>
    </source>
</reference>
<accession>A0A6A6B448</accession>
<name>A0A6A6B448_9PEZI</name>
<feature type="transmembrane region" description="Helical" evidence="7">
    <location>
        <begin position="172"/>
        <end position="195"/>
    </location>
</feature>
<dbReference type="RefSeq" id="XP_033393748.1">
    <property type="nucleotide sequence ID" value="XM_033541111.1"/>
</dbReference>
<feature type="transmembrane region" description="Helical" evidence="7">
    <location>
        <begin position="6"/>
        <end position="25"/>
    </location>
</feature>
<proteinExistence type="inferred from homology"/>
<dbReference type="EMBL" id="ML995498">
    <property type="protein sequence ID" value="KAF2138035.1"/>
    <property type="molecule type" value="Genomic_DNA"/>
</dbReference>
<feature type="region of interest" description="Disordered" evidence="6">
    <location>
        <begin position="512"/>
        <end position="531"/>
    </location>
</feature>
<evidence type="ECO:0000256" key="5">
    <source>
        <dbReference type="ARBA" id="ARBA00038359"/>
    </source>
</evidence>
<feature type="compositionally biased region" description="Gly residues" evidence="6">
    <location>
        <begin position="587"/>
        <end position="605"/>
    </location>
</feature>
<dbReference type="AlphaFoldDB" id="A0A6A6B448"/>
<feature type="transmembrane region" description="Helical" evidence="7">
    <location>
        <begin position="89"/>
        <end position="111"/>
    </location>
</feature>
<evidence type="ECO:0000256" key="2">
    <source>
        <dbReference type="ARBA" id="ARBA00022692"/>
    </source>
</evidence>
<feature type="compositionally biased region" description="Basic and acidic residues" evidence="6">
    <location>
        <begin position="615"/>
        <end position="641"/>
    </location>
</feature>
<evidence type="ECO:0000313" key="9">
    <source>
        <dbReference type="EMBL" id="KAF2138035.1"/>
    </source>
</evidence>
<dbReference type="PANTHER" id="PTHR33048">
    <property type="entry name" value="PTH11-LIKE INTEGRAL MEMBRANE PROTEIN (AFU_ORTHOLOGUE AFUA_5G11245)"/>
    <property type="match status" value="1"/>
</dbReference>
<keyword evidence="10" id="KW-1185">Reference proteome</keyword>
<feature type="compositionally biased region" description="Pro residues" evidence="6">
    <location>
        <begin position="429"/>
        <end position="442"/>
    </location>
</feature>
<protein>
    <recommendedName>
        <fullName evidence="8">Rhodopsin domain-containing protein</fullName>
    </recommendedName>
</protein>
<feature type="transmembrane region" description="Helical" evidence="7">
    <location>
        <begin position="131"/>
        <end position="152"/>
    </location>
</feature>
<dbReference type="InterPro" id="IPR049326">
    <property type="entry name" value="Rhodopsin_dom_fungi"/>
</dbReference>
<evidence type="ECO:0000256" key="6">
    <source>
        <dbReference type="SAM" id="MobiDB-lite"/>
    </source>
</evidence>
<feature type="region of interest" description="Disordered" evidence="6">
    <location>
        <begin position="324"/>
        <end position="401"/>
    </location>
</feature>
<comment type="subcellular location">
    <subcellularLocation>
        <location evidence="1">Membrane</location>
        <topology evidence="1">Multi-pass membrane protein</topology>
    </subcellularLocation>
</comment>
<dbReference type="InterPro" id="IPR052337">
    <property type="entry name" value="SAT4-like"/>
</dbReference>
<evidence type="ECO:0000256" key="4">
    <source>
        <dbReference type="ARBA" id="ARBA00023136"/>
    </source>
</evidence>
<dbReference type="Pfam" id="PF20684">
    <property type="entry name" value="Fung_rhodopsin"/>
    <property type="match status" value="1"/>
</dbReference>
<feature type="transmembrane region" description="Helical" evidence="7">
    <location>
        <begin position="41"/>
        <end position="62"/>
    </location>
</feature>
<feature type="compositionally biased region" description="Low complexity" evidence="6">
    <location>
        <begin position="443"/>
        <end position="452"/>
    </location>
</feature>
<organism evidence="9 10">
    <name type="scientific">Aplosporella prunicola CBS 121167</name>
    <dbReference type="NCBI Taxonomy" id="1176127"/>
    <lineage>
        <taxon>Eukaryota</taxon>
        <taxon>Fungi</taxon>
        <taxon>Dikarya</taxon>
        <taxon>Ascomycota</taxon>
        <taxon>Pezizomycotina</taxon>
        <taxon>Dothideomycetes</taxon>
        <taxon>Dothideomycetes incertae sedis</taxon>
        <taxon>Botryosphaeriales</taxon>
        <taxon>Aplosporellaceae</taxon>
        <taxon>Aplosporella</taxon>
    </lineage>
</organism>
<keyword evidence="2 7" id="KW-0812">Transmembrane</keyword>
<feature type="domain" description="Rhodopsin" evidence="8">
    <location>
        <begin position="24"/>
        <end position="230"/>
    </location>
</feature>
<feature type="compositionally biased region" description="Basic residues" evidence="6">
    <location>
        <begin position="336"/>
        <end position="346"/>
    </location>
</feature>
<sequence length="648" mass="71130">MENHPTLLFSWWCTLFSLVIILSRLGGRYIRTERLFREDRVMALSIIPLFTRMAFVHAMLLYGTNNVDTSNMTNLDEIRMRKVGSRLVLAARISYAAFIWTAKLGVCEFLARLIETFWKRAYEITLRCIRYFLFATFIAVIIATLGECRPFNHYWQVTPDPGPKCRQGYAQLITMGACDIITDILLIVFPIPLVLRSSLPFKRKIRLVFLFSMSAILIGVTSARVPSVINHQGLQQYRTVLASGEILAAAAVSNGVVLDSFLRDRGVKKHRKYKFGSTTDSTERSSQRKPTLTTMQWGSDEDLVRGVGWRLSPEMEACSTTIRPAAPVAPPSESMHHHHHHHHHPSRPPAFLGNGWTFPQAHAHSHDSAESYWKPAAAGADDLDPAPSPHDLSLASHHPTPENLSFFDVGGLIQEKPRSMSLASGLPTSAPPPLRGPSPPPQQQQQQRRGSRVLLQDLSGLAFGSHHHHNRHRKAASPRPWSMREGECFELAPRDGEDLGLGLNLGLGRRGSQSTGMVERSGGGAGQALGGLPRLQDVGGLLGGAGAGEEGEAGLGRRSDEHVFSRVVDQTVSFPVSPLGGHARMGVLGGGAGVGGREGGRGGEVQEGEGEEEERTMPDDEAAHTHLSDDDRNDTTHDDDHHHHRAAT</sequence>
<dbReference type="PANTHER" id="PTHR33048:SF19">
    <property type="entry name" value="MEMBRANE PROTEIN PTH11-LIKE, PUTATIVE (AFU_ORTHOLOGUE AFUA_1G14080)-RELATED"/>
    <property type="match status" value="1"/>
</dbReference>
<feature type="region of interest" description="Disordered" evidence="6">
    <location>
        <begin position="587"/>
        <end position="648"/>
    </location>
</feature>
<comment type="similarity">
    <text evidence="5">Belongs to the SAT4 family.</text>
</comment>
<dbReference type="OrthoDB" id="5398233at2759"/>
<evidence type="ECO:0000256" key="7">
    <source>
        <dbReference type="SAM" id="Phobius"/>
    </source>
</evidence>
<keyword evidence="3 7" id="KW-1133">Transmembrane helix</keyword>
<feature type="transmembrane region" description="Helical" evidence="7">
    <location>
        <begin position="207"/>
        <end position="229"/>
    </location>
</feature>